<comment type="subunit">
    <text evidence="8">The complex is composed of six subunits: RnfA, RnfB, RnfC, RnfD, RnfE and RnfG.</text>
</comment>
<keyword evidence="2 8" id="KW-0813">Transport</keyword>
<feature type="transmembrane region" description="Helical" evidence="8">
    <location>
        <begin position="166"/>
        <end position="187"/>
    </location>
</feature>
<dbReference type="OrthoDB" id="9803631at2"/>
<dbReference type="Proteomes" id="UP000015559">
    <property type="component" value="Chromosome"/>
</dbReference>
<dbReference type="InterPro" id="IPR003667">
    <property type="entry name" value="NqrDE/RnfAE"/>
</dbReference>
<keyword evidence="5 8" id="KW-0249">Electron transport</keyword>
<keyword evidence="8" id="KW-1003">Cell membrane</keyword>
<keyword evidence="10" id="KW-1185">Reference proteome</keyword>
<dbReference type="EMBL" id="AP013066">
    <property type="protein sequence ID" value="BAN35779.1"/>
    <property type="molecule type" value="Genomic_DNA"/>
</dbReference>
<evidence type="ECO:0000256" key="7">
    <source>
        <dbReference type="ARBA" id="ARBA00023136"/>
    </source>
</evidence>
<evidence type="ECO:0000256" key="8">
    <source>
        <dbReference type="HAMAP-Rule" id="MF_00459"/>
    </source>
</evidence>
<dbReference type="PANTHER" id="PTHR30335:SF0">
    <property type="entry name" value="ION-TRANSLOCATING OXIDOREDUCTASE COMPLEX SUBUNIT A"/>
    <property type="match status" value="1"/>
</dbReference>
<comment type="subcellular location">
    <subcellularLocation>
        <location evidence="8">Cell inner membrane</location>
        <topology evidence="8">Multi-pass membrane protein</topology>
    </subcellularLocation>
    <subcellularLocation>
        <location evidence="1">Endomembrane system</location>
        <topology evidence="1">Multi-pass membrane protein</topology>
    </subcellularLocation>
</comment>
<evidence type="ECO:0000256" key="5">
    <source>
        <dbReference type="ARBA" id="ARBA00022982"/>
    </source>
</evidence>
<feature type="transmembrane region" description="Helical" evidence="8">
    <location>
        <begin position="70"/>
        <end position="92"/>
    </location>
</feature>
<feature type="transmembrane region" description="Helical" evidence="8">
    <location>
        <begin position="130"/>
        <end position="154"/>
    </location>
</feature>
<keyword evidence="4 8" id="KW-1278">Translocase</keyword>
<dbReference type="RefSeq" id="WP_009204974.1">
    <property type="nucleotide sequence ID" value="NC_022357.1"/>
</dbReference>
<keyword evidence="3 8" id="KW-0812">Transmembrane</keyword>
<evidence type="ECO:0000256" key="3">
    <source>
        <dbReference type="ARBA" id="ARBA00022692"/>
    </source>
</evidence>
<comment type="function">
    <text evidence="8">Part of a membrane-bound complex that couples electron transfer with translocation of ions across the membrane.</text>
</comment>
<dbReference type="GO" id="GO:0005886">
    <property type="term" value="C:plasma membrane"/>
    <property type="evidence" value="ECO:0007669"/>
    <property type="project" value="UniProtKB-SubCell"/>
</dbReference>
<dbReference type="NCBIfam" id="NF003481">
    <property type="entry name" value="PRK05151.1"/>
    <property type="match status" value="1"/>
</dbReference>
<keyword evidence="6 8" id="KW-1133">Transmembrane helix</keyword>
<dbReference type="HAMAP" id="MF_00459">
    <property type="entry name" value="RsxA_RnfA"/>
    <property type="match status" value="1"/>
</dbReference>
<keyword evidence="7 8" id="KW-0472">Membrane</keyword>
<sequence length="194" mass="21056">MKEYILLMVSAALVNNVILARFLGLCSFMGVTTRIDTAVGMGMATTFVITVSSMADWAVATYLLEPYNLWYLRTVTFIMVIAAAVQFTELTVKKVSPHLFQMLGIYLPLITTNCAVLGIAILLVEHRMNFISATLFGFASSIGYSLVMVIFAGLRERMALADIPRLFAGPPIGFIVASLLALAFMGFSGMTSTG</sequence>
<comment type="similarity">
    <text evidence="8">Belongs to the NqrDE/RnfAE family.</text>
</comment>
<dbReference type="NCBIfam" id="TIGR01943">
    <property type="entry name" value="rnfA"/>
    <property type="match status" value="1"/>
</dbReference>
<dbReference type="KEGG" id="sdr:SCD_n01968"/>
<feature type="transmembrane region" description="Helical" evidence="8">
    <location>
        <begin position="6"/>
        <end position="31"/>
    </location>
</feature>
<dbReference type="PANTHER" id="PTHR30335">
    <property type="entry name" value="INTEGRAL MEMBRANE PROTEIN OF SOXR-REDUCING COMPLEX"/>
    <property type="match status" value="1"/>
</dbReference>
<feature type="transmembrane region" description="Helical" evidence="8">
    <location>
        <begin position="104"/>
        <end position="124"/>
    </location>
</feature>
<evidence type="ECO:0000256" key="1">
    <source>
        <dbReference type="ARBA" id="ARBA00004127"/>
    </source>
</evidence>
<evidence type="ECO:0000256" key="6">
    <source>
        <dbReference type="ARBA" id="ARBA00022989"/>
    </source>
</evidence>
<keyword evidence="8" id="KW-0997">Cell inner membrane</keyword>
<name>S6AM27_SULDS</name>
<reference evidence="9 10" key="1">
    <citation type="journal article" date="2012" name="Appl. Environ. Microbiol.">
        <title>Draft genome sequence of a psychrotolerant sulfur-oxidizing bacterium, Sulfuricella denitrificans skB26, and proteomic insights into cold adaptation.</title>
        <authorList>
            <person name="Watanabe T."/>
            <person name="Kojima H."/>
            <person name="Fukui M."/>
        </authorList>
    </citation>
    <scope>NUCLEOTIDE SEQUENCE [LARGE SCALE GENOMIC DNA]</scope>
    <source>
        <strain evidence="10">skB26</strain>
    </source>
</reference>
<dbReference type="GO" id="GO:0012505">
    <property type="term" value="C:endomembrane system"/>
    <property type="evidence" value="ECO:0007669"/>
    <property type="project" value="UniProtKB-SubCell"/>
</dbReference>
<dbReference type="eggNOG" id="COG4657">
    <property type="taxonomic scope" value="Bacteria"/>
</dbReference>
<evidence type="ECO:0000256" key="4">
    <source>
        <dbReference type="ARBA" id="ARBA00022967"/>
    </source>
</evidence>
<proteinExistence type="inferred from homology"/>
<evidence type="ECO:0000256" key="2">
    <source>
        <dbReference type="ARBA" id="ARBA00022448"/>
    </source>
</evidence>
<accession>S6AM27</accession>
<evidence type="ECO:0000313" key="9">
    <source>
        <dbReference type="EMBL" id="BAN35779.1"/>
    </source>
</evidence>
<organism evidence="9 10">
    <name type="scientific">Sulfuricella denitrificans (strain DSM 22764 / NBRC 105220 / skB26)</name>
    <dbReference type="NCBI Taxonomy" id="1163617"/>
    <lineage>
        <taxon>Bacteria</taxon>
        <taxon>Pseudomonadati</taxon>
        <taxon>Pseudomonadota</taxon>
        <taxon>Betaproteobacteria</taxon>
        <taxon>Nitrosomonadales</taxon>
        <taxon>Sulfuricellaceae</taxon>
        <taxon>Sulfuricella</taxon>
    </lineage>
</organism>
<dbReference type="Pfam" id="PF02508">
    <property type="entry name" value="Rnf-Nqr"/>
    <property type="match status" value="1"/>
</dbReference>
<dbReference type="GO" id="GO:0022900">
    <property type="term" value="P:electron transport chain"/>
    <property type="evidence" value="ECO:0007669"/>
    <property type="project" value="UniProtKB-UniRule"/>
</dbReference>
<dbReference type="STRING" id="1163617.SCD_n01968"/>
<dbReference type="EC" id="7.-.-.-" evidence="8"/>
<protein>
    <recommendedName>
        <fullName evidence="8">Ion-translocating oxidoreductase complex subunit A</fullName>
        <ecNumber evidence="8">7.-.-.-</ecNumber>
    </recommendedName>
    <alternativeName>
        <fullName evidence="8">Rnf electron transport complex subunit A</fullName>
    </alternativeName>
</protein>
<dbReference type="AlphaFoldDB" id="S6AM27"/>
<dbReference type="InterPro" id="IPR050133">
    <property type="entry name" value="NqrDE/RnfAE_oxidrdctase"/>
</dbReference>
<dbReference type="InterPro" id="IPR011293">
    <property type="entry name" value="Ion_transpt_RnfA/RsxA"/>
</dbReference>
<dbReference type="HOGENOM" id="CLU_095255_1_0_4"/>
<evidence type="ECO:0000313" key="10">
    <source>
        <dbReference type="Proteomes" id="UP000015559"/>
    </source>
</evidence>
<feature type="transmembrane region" description="Helical" evidence="8">
    <location>
        <begin position="43"/>
        <end position="64"/>
    </location>
</feature>
<dbReference type="PIRSF" id="PIRSF006102">
    <property type="entry name" value="NQR_DE"/>
    <property type="match status" value="1"/>
</dbReference>
<gene>
    <name evidence="8" type="primary">rnfA</name>
    <name evidence="9" type="ORF">SCD_n01968</name>
</gene>